<proteinExistence type="predicted"/>
<dbReference type="CDD" id="cd00030">
    <property type="entry name" value="C2"/>
    <property type="match status" value="1"/>
</dbReference>
<gene>
    <name evidence="4" type="ORF">AKO1_010448</name>
</gene>
<keyword evidence="5" id="KW-1185">Reference proteome</keyword>
<dbReference type="PROSITE" id="PS50004">
    <property type="entry name" value="C2"/>
    <property type="match status" value="1"/>
</dbReference>
<evidence type="ECO:0000256" key="1">
    <source>
        <dbReference type="ARBA" id="ARBA00022723"/>
    </source>
</evidence>
<feature type="domain" description="C2" evidence="3">
    <location>
        <begin position="7"/>
        <end position="126"/>
    </location>
</feature>
<dbReference type="Gene3D" id="2.60.40.150">
    <property type="entry name" value="C2 domain"/>
    <property type="match status" value="1"/>
</dbReference>
<protein>
    <submittedName>
        <fullName evidence="4">Tricalbin</fullName>
    </submittedName>
</protein>
<dbReference type="SUPFAM" id="SSF49562">
    <property type="entry name" value="C2 domain (Calcium/lipid-binding domain, CaLB)"/>
    <property type="match status" value="1"/>
</dbReference>
<dbReference type="Pfam" id="PF00168">
    <property type="entry name" value="C2"/>
    <property type="match status" value="1"/>
</dbReference>
<dbReference type="SMART" id="SM00239">
    <property type="entry name" value="C2"/>
    <property type="match status" value="1"/>
</dbReference>
<evidence type="ECO:0000313" key="5">
    <source>
        <dbReference type="Proteomes" id="UP001431209"/>
    </source>
</evidence>
<dbReference type="InterPro" id="IPR000008">
    <property type="entry name" value="C2_dom"/>
</dbReference>
<reference evidence="4 5" key="1">
    <citation type="submission" date="2024-03" db="EMBL/GenBank/DDBJ databases">
        <title>The Acrasis kona genome and developmental transcriptomes reveal deep origins of eukaryotic multicellular pathways.</title>
        <authorList>
            <person name="Sheikh S."/>
            <person name="Fu C.-J."/>
            <person name="Brown M.W."/>
            <person name="Baldauf S.L."/>
        </authorList>
    </citation>
    <scope>NUCLEOTIDE SEQUENCE [LARGE SCALE GENOMIC DNA]</scope>
    <source>
        <strain evidence="4 5">ATCC MYA-3509</strain>
    </source>
</reference>
<dbReference type="AlphaFoldDB" id="A0AAW2ZHZ7"/>
<sequence>MTDNSKTVYRSQYLEKQGKDNTGPFLEVFLERADGIASSDVNGLSDPYVNISIGNESVRSQTIMKSLNPVFYQALFISLHEVEDVAKINFEVMDWDKFSKDDLCGTSSLELDISKTVSGVTVPHVLIIQPQGSIYVRLTVHNHKKCSAAL</sequence>
<keyword evidence="2" id="KW-0106">Calcium</keyword>
<dbReference type="GO" id="GO:0046872">
    <property type="term" value="F:metal ion binding"/>
    <property type="evidence" value="ECO:0007669"/>
    <property type="project" value="UniProtKB-KW"/>
</dbReference>
<name>A0AAW2ZHZ7_9EUKA</name>
<organism evidence="4 5">
    <name type="scientific">Acrasis kona</name>
    <dbReference type="NCBI Taxonomy" id="1008807"/>
    <lineage>
        <taxon>Eukaryota</taxon>
        <taxon>Discoba</taxon>
        <taxon>Heterolobosea</taxon>
        <taxon>Tetramitia</taxon>
        <taxon>Eutetramitia</taxon>
        <taxon>Acrasidae</taxon>
        <taxon>Acrasis</taxon>
    </lineage>
</organism>
<keyword evidence="1" id="KW-0479">Metal-binding</keyword>
<dbReference type="PANTHER" id="PTHR45911">
    <property type="entry name" value="C2 DOMAIN-CONTAINING PROTEIN"/>
    <property type="match status" value="1"/>
</dbReference>
<dbReference type="Proteomes" id="UP001431209">
    <property type="component" value="Unassembled WGS sequence"/>
</dbReference>
<dbReference type="InterPro" id="IPR035892">
    <property type="entry name" value="C2_domain_sf"/>
</dbReference>
<evidence type="ECO:0000256" key="2">
    <source>
        <dbReference type="ARBA" id="ARBA00022837"/>
    </source>
</evidence>
<accession>A0AAW2ZHZ7</accession>
<evidence type="ECO:0000313" key="4">
    <source>
        <dbReference type="EMBL" id="KAL0489527.1"/>
    </source>
</evidence>
<comment type="caution">
    <text evidence="4">The sequence shown here is derived from an EMBL/GenBank/DDBJ whole genome shotgun (WGS) entry which is preliminary data.</text>
</comment>
<dbReference type="PRINTS" id="PR00360">
    <property type="entry name" value="C2DOMAIN"/>
</dbReference>
<dbReference type="EMBL" id="JAOPGA020001564">
    <property type="protein sequence ID" value="KAL0489527.1"/>
    <property type="molecule type" value="Genomic_DNA"/>
</dbReference>
<evidence type="ECO:0000259" key="3">
    <source>
        <dbReference type="PROSITE" id="PS50004"/>
    </source>
</evidence>